<evidence type="ECO:0000313" key="1">
    <source>
        <dbReference type="EMBL" id="ABV33744.1"/>
    </source>
</evidence>
<keyword evidence="2" id="KW-1185">Reference proteome</keyword>
<dbReference type="SUPFAM" id="SSF88946">
    <property type="entry name" value="Sigma2 domain of RNA polymerase sigma factors"/>
    <property type="match status" value="1"/>
</dbReference>
<dbReference type="GO" id="GO:0006352">
    <property type="term" value="P:DNA-templated transcription initiation"/>
    <property type="evidence" value="ECO:0007669"/>
    <property type="project" value="InterPro"/>
</dbReference>
<evidence type="ECO:0008006" key="3">
    <source>
        <dbReference type="Google" id="ProtNLM"/>
    </source>
</evidence>
<dbReference type="EMBL" id="CP000812">
    <property type="protein sequence ID" value="ABV33744.1"/>
    <property type="molecule type" value="Genomic_DNA"/>
</dbReference>
<proteinExistence type="predicted"/>
<dbReference type="STRING" id="416591.Tlet_1179"/>
<reference evidence="1 2" key="2">
    <citation type="journal article" date="2009" name="Proc. Natl. Acad. Sci. U.S.A.">
        <title>On the chimeric nature, thermophilic origin, and phylogenetic placement of the Thermotogales.</title>
        <authorList>
            <person name="Zhaxybayeva O."/>
            <person name="Swithers K.S."/>
            <person name="Lapierre P."/>
            <person name="Fournier G.P."/>
            <person name="Bickhart D.M."/>
            <person name="DeBoy R.T."/>
            <person name="Nelson K.E."/>
            <person name="Nesbo C.L."/>
            <person name="Doolittle W.F."/>
            <person name="Gogarten J.P."/>
            <person name="Noll K.M."/>
        </authorList>
    </citation>
    <scope>NUCLEOTIDE SEQUENCE [LARGE SCALE GENOMIC DNA]</scope>
    <source>
        <strain evidence="2">ATCC BAA-301 / DSM 14385 / NBRC 107922 / TMO</strain>
    </source>
</reference>
<sequence>MEKAGSIRTRRGHPSSFEEYFEKYQPLLKKICKEFWKKYCYKIDSWNDLYQTIQYLFIYAYNIWQPEKGSFEGYLEKVIRYKLKSMMNGEYAPWSNNSPFTFLKDRKMQLDFMEEDILEQYICE</sequence>
<gene>
    <name evidence="1" type="ordered locus">Tlet_1179</name>
</gene>
<accession>A8F6G0</accession>
<evidence type="ECO:0000313" key="2">
    <source>
        <dbReference type="Proteomes" id="UP000002016"/>
    </source>
</evidence>
<dbReference type="Proteomes" id="UP000002016">
    <property type="component" value="Chromosome"/>
</dbReference>
<dbReference type="RefSeq" id="WP_012003225.1">
    <property type="nucleotide sequence ID" value="NC_009828.1"/>
</dbReference>
<protein>
    <recommendedName>
        <fullName evidence="3">RNA polymerase sigma-70 region 2 domain-containing protein</fullName>
    </recommendedName>
</protein>
<dbReference type="HOGENOM" id="CLU_2059400_0_0_0"/>
<dbReference type="AlphaFoldDB" id="A8F6G0"/>
<dbReference type="OrthoDB" id="37736at2"/>
<dbReference type="InterPro" id="IPR013325">
    <property type="entry name" value="RNA_pol_sigma_r2"/>
</dbReference>
<dbReference type="GO" id="GO:0003700">
    <property type="term" value="F:DNA-binding transcription factor activity"/>
    <property type="evidence" value="ECO:0007669"/>
    <property type="project" value="InterPro"/>
</dbReference>
<organism evidence="1 2">
    <name type="scientific">Pseudothermotoga lettingae (strain ATCC BAA-301 / DSM 14385 / NBRC 107922 / TMO)</name>
    <name type="common">Thermotoga lettingae</name>
    <dbReference type="NCBI Taxonomy" id="416591"/>
    <lineage>
        <taxon>Bacteria</taxon>
        <taxon>Thermotogati</taxon>
        <taxon>Thermotogota</taxon>
        <taxon>Thermotogae</taxon>
        <taxon>Thermotogales</taxon>
        <taxon>Thermotogaceae</taxon>
        <taxon>Pseudothermotoga</taxon>
    </lineage>
</organism>
<reference evidence="1 2" key="1">
    <citation type="submission" date="2007-08" db="EMBL/GenBank/DDBJ databases">
        <title>Complete sequence of Thermotoga lettingae TMO.</title>
        <authorList>
            <consortium name="US DOE Joint Genome Institute"/>
            <person name="Copeland A."/>
            <person name="Lucas S."/>
            <person name="Lapidus A."/>
            <person name="Barry K."/>
            <person name="Glavina del Rio T."/>
            <person name="Dalin E."/>
            <person name="Tice H."/>
            <person name="Pitluck S."/>
            <person name="Foster B."/>
            <person name="Bruce D."/>
            <person name="Schmutz J."/>
            <person name="Larimer F."/>
            <person name="Land M."/>
            <person name="Hauser L."/>
            <person name="Kyrpides N."/>
            <person name="Mikhailova N."/>
            <person name="Nelson K."/>
            <person name="Gogarten J.P."/>
            <person name="Noll K."/>
            <person name="Richardson P."/>
        </authorList>
    </citation>
    <scope>NUCLEOTIDE SEQUENCE [LARGE SCALE GENOMIC DNA]</scope>
    <source>
        <strain evidence="2">ATCC BAA-301 / DSM 14385 / NBRC 107922 / TMO</strain>
    </source>
</reference>
<dbReference type="KEGG" id="tle:Tlet_1179"/>
<name>A8F6G0_PSELT</name>